<evidence type="ECO:0000313" key="2">
    <source>
        <dbReference type="Proteomes" id="UP000256970"/>
    </source>
</evidence>
<dbReference type="Pfam" id="PF14249">
    <property type="entry name" value="Tocopherol_cycl"/>
    <property type="match status" value="1"/>
</dbReference>
<dbReference type="GO" id="GO:0009976">
    <property type="term" value="F:tocopherol cyclase activity"/>
    <property type="evidence" value="ECO:0007669"/>
    <property type="project" value="InterPro"/>
</dbReference>
<name>A0A383VS04_TETOB</name>
<keyword evidence="2" id="KW-1185">Reference proteome</keyword>
<dbReference type="EMBL" id="FNXT01000803">
    <property type="protein sequence ID" value="SZX67524.1"/>
    <property type="molecule type" value="Genomic_DNA"/>
</dbReference>
<reference evidence="1 2" key="1">
    <citation type="submission" date="2016-10" db="EMBL/GenBank/DDBJ databases">
        <authorList>
            <person name="Cai Z."/>
        </authorList>
    </citation>
    <scope>NUCLEOTIDE SEQUENCE [LARGE SCALE GENOMIC DNA]</scope>
</reference>
<dbReference type="InterPro" id="IPR025893">
    <property type="entry name" value="Tocopherol_cyclase"/>
</dbReference>
<organism evidence="1 2">
    <name type="scientific">Tetradesmus obliquus</name>
    <name type="common">Green alga</name>
    <name type="synonym">Acutodesmus obliquus</name>
    <dbReference type="NCBI Taxonomy" id="3088"/>
    <lineage>
        <taxon>Eukaryota</taxon>
        <taxon>Viridiplantae</taxon>
        <taxon>Chlorophyta</taxon>
        <taxon>core chlorophytes</taxon>
        <taxon>Chlorophyceae</taxon>
        <taxon>CS clade</taxon>
        <taxon>Sphaeropleales</taxon>
        <taxon>Scenedesmaceae</taxon>
        <taxon>Tetradesmus</taxon>
    </lineage>
</organism>
<dbReference type="PANTHER" id="PTHR35309:SF4">
    <property type="entry name" value="TOCOPHEROL CYCLASE"/>
    <property type="match status" value="1"/>
</dbReference>
<dbReference type="PANTHER" id="PTHR35309">
    <property type="match status" value="1"/>
</dbReference>
<proteinExistence type="predicted"/>
<dbReference type="AlphaFoldDB" id="A0A383VS04"/>
<dbReference type="Proteomes" id="UP000256970">
    <property type="component" value="Unassembled WGS sequence"/>
</dbReference>
<protein>
    <recommendedName>
        <fullName evidence="3">Tocopherol cyclase</fullName>
    </recommendedName>
</protein>
<evidence type="ECO:0000313" key="1">
    <source>
        <dbReference type="EMBL" id="SZX67524.1"/>
    </source>
</evidence>
<gene>
    <name evidence="1" type="ORF">BQ4739_LOCUS7912</name>
</gene>
<accession>A0A383VS04</accession>
<sequence length="487" mass="52094">MQLSRAGWCPRHHTALHPARHARAVPAAATSNVPAVLTPHSGYHWDGLPRRFFEGWYFKVTIPENGQSFALIYSIEDPSNPSSPVGGVGVQVMGPDDGYICQFSRDTEPFWASRHNLELGATLKPKPTAAGQRQLRRPVPQAEFSAAVEQGFQASPTWHQGSIVAAETGTPGPPLSTVADCSWAFSMTPKVGWGDAPAAAVSSNLNATAAGAGWGSGSAAGERQQQGNALAAMLGGRSQRATAGWLSMLAVFEPHWQVLMAEGSATGWMEWGGKRYEFSDAPGYAEKNWGGGFPSKWIWVQCNTFDTPGLSVTAVGARRQLLLGVQGVEEDVGMLGIHLPDGTFLELVPWAGEVEWSADPWGRWWLRGRAAGYEAVLEATCGADDGAVLRAPTADNGLAPHCKDTFFGKCRLRVWKLDSQGRVPASAAPIVDSQSSTAALEVGGGPWWGPWSAKAKMLEPFRSLVQLPIDVGVISRTLPDLLKPPGL</sequence>
<dbReference type="STRING" id="3088.A0A383VS04"/>
<evidence type="ECO:0008006" key="3">
    <source>
        <dbReference type="Google" id="ProtNLM"/>
    </source>
</evidence>